<accession>A0A450TMW9</accession>
<organism evidence="2">
    <name type="scientific">Candidatus Kentrum sp. FW</name>
    <dbReference type="NCBI Taxonomy" id="2126338"/>
    <lineage>
        <taxon>Bacteria</taxon>
        <taxon>Pseudomonadati</taxon>
        <taxon>Pseudomonadota</taxon>
        <taxon>Gammaproteobacteria</taxon>
        <taxon>Candidatus Kentrum</taxon>
    </lineage>
</organism>
<proteinExistence type="predicted"/>
<keyword evidence="2" id="KW-0540">Nuclease</keyword>
<feature type="domain" description="Putative restriction endonuclease" evidence="1">
    <location>
        <begin position="14"/>
        <end position="133"/>
    </location>
</feature>
<dbReference type="InterPro" id="IPR011335">
    <property type="entry name" value="Restrct_endonuc-II-like"/>
</dbReference>
<sequence>MQWSEVLADPSLQNLPYKIELSEQGKIEMSPASNRHGILQSRLVRLMAKFLPEGESITECAIQTTNGVRMADIAWGSKAFFQHRFLDSDPFEHAPDICAEIISPGNSAVEMEQKTAAYLEQGALEVWLVDLRGNCRFFNQAGKRKKTAFQIPREAWKESRADMPF</sequence>
<evidence type="ECO:0000313" key="2">
    <source>
        <dbReference type="EMBL" id="VFJ69066.1"/>
    </source>
</evidence>
<gene>
    <name evidence="2" type="ORF">BECKFW1821C_GA0114237_101740</name>
</gene>
<evidence type="ECO:0000259" key="1">
    <source>
        <dbReference type="Pfam" id="PF05685"/>
    </source>
</evidence>
<dbReference type="CDD" id="cd06260">
    <property type="entry name" value="DUF820-like"/>
    <property type="match status" value="1"/>
</dbReference>
<dbReference type="InterPro" id="IPR012296">
    <property type="entry name" value="Nuclease_put_TT1808"/>
</dbReference>
<dbReference type="Gene3D" id="3.90.1570.10">
    <property type="entry name" value="tt1808, chain A"/>
    <property type="match status" value="1"/>
</dbReference>
<protein>
    <submittedName>
        <fullName evidence="2">Endonuclease, Uma2 family (Restriction endonuclease fold)</fullName>
    </submittedName>
</protein>
<reference evidence="2" key="1">
    <citation type="submission" date="2019-02" db="EMBL/GenBank/DDBJ databases">
        <authorList>
            <person name="Gruber-Vodicka R. H."/>
            <person name="Seah K. B. B."/>
        </authorList>
    </citation>
    <scope>NUCLEOTIDE SEQUENCE</scope>
    <source>
        <strain evidence="2">BECK_BZ131</strain>
    </source>
</reference>
<keyword evidence="2" id="KW-0378">Hydrolase</keyword>
<dbReference type="InterPro" id="IPR008538">
    <property type="entry name" value="Uma2"/>
</dbReference>
<dbReference type="Pfam" id="PF05685">
    <property type="entry name" value="Uma2"/>
    <property type="match status" value="1"/>
</dbReference>
<dbReference type="PANTHER" id="PTHR34107:SF4">
    <property type="entry name" value="SLL1222 PROTEIN"/>
    <property type="match status" value="1"/>
</dbReference>
<dbReference type="PANTHER" id="PTHR34107">
    <property type="entry name" value="SLL0198 PROTEIN-RELATED"/>
    <property type="match status" value="1"/>
</dbReference>
<dbReference type="EMBL" id="CAADFE010000017">
    <property type="protein sequence ID" value="VFJ69066.1"/>
    <property type="molecule type" value="Genomic_DNA"/>
</dbReference>
<dbReference type="SUPFAM" id="SSF52980">
    <property type="entry name" value="Restriction endonuclease-like"/>
    <property type="match status" value="1"/>
</dbReference>
<keyword evidence="2" id="KW-0255">Endonuclease</keyword>
<name>A0A450TMW9_9GAMM</name>
<dbReference type="GO" id="GO:0004519">
    <property type="term" value="F:endonuclease activity"/>
    <property type="evidence" value="ECO:0007669"/>
    <property type="project" value="UniProtKB-KW"/>
</dbReference>
<dbReference type="AlphaFoldDB" id="A0A450TMW9"/>